<dbReference type="Proteomes" id="UP001500326">
    <property type="component" value="Unassembled WGS sequence"/>
</dbReference>
<dbReference type="Gene3D" id="3.50.50.60">
    <property type="entry name" value="FAD/NAD(P)-binding domain"/>
    <property type="match status" value="1"/>
</dbReference>
<name>A0ABP5EHF3_9MICO</name>
<sequence>MTSPARKPTAAIIGAGPAGLSAALGLHQKGWDVRLYERYPEVKAAGNILNLWPAPQKALRALGVDTENLGAPAYTQLRRYDGRVRAEFRMPEAVAREYNGGFIGLIRWGLYKRMLDALPEGVLKLSHKFVGLSDRGDSVRVEFDEGEPVEVDLVIGADGIDSSVRKAIWGDSPKRYHGLHLMGGWFLGDEPIGTRGVFAHDRTVQGSYTPIRHEGRDGYEWWVLEKWTSKEPFTETDIRKYALERVSHFDEPLPTFIRKTPPENTHRWEIVDREPIKQWAKGRVTIIGDAAHPTSPYAAYGAGMSIEDGYFIAKELADVDGSDTAVLINALQRFEDMRKPHTGPVSQGAYITGKIFHHAPAPLRPLRDFMFDHTPFLQKNQGDAVPAQTIAQLDLIEDAPSPHVSAG</sequence>
<feature type="domain" description="FAD-binding" evidence="3">
    <location>
        <begin position="10"/>
        <end position="319"/>
    </location>
</feature>
<evidence type="ECO:0000313" key="5">
    <source>
        <dbReference type="Proteomes" id="UP001500326"/>
    </source>
</evidence>
<evidence type="ECO:0000256" key="1">
    <source>
        <dbReference type="ARBA" id="ARBA00023002"/>
    </source>
</evidence>
<dbReference type="GO" id="GO:0004497">
    <property type="term" value="F:monooxygenase activity"/>
    <property type="evidence" value="ECO:0007669"/>
    <property type="project" value="UniProtKB-KW"/>
</dbReference>
<evidence type="ECO:0000313" key="4">
    <source>
        <dbReference type="EMBL" id="GAA1996566.1"/>
    </source>
</evidence>
<dbReference type="RefSeq" id="WP_344065779.1">
    <property type="nucleotide sequence ID" value="NZ_BAAAOH010000001.1"/>
</dbReference>
<keyword evidence="1" id="KW-0560">Oxidoreductase</keyword>
<dbReference type="PANTHER" id="PTHR13789">
    <property type="entry name" value="MONOOXYGENASE"/>
    <property type="match status" value="1"/>
</dbReference>
<dbReference type="Pfam" id="PF01494">
    <property type="entry name" value="FAD_binding_3"/>
    <property type="match status" value="1"/>
</dbReference>
<dbReference type="PRINTS" id="PR00420">
    <property type="entry name" value="RNGMNOXGNASE"/>
</dbReference>
<gene>
    <name evidence="4" type="ORF">GCM10009777_36860</name>
</gene>
<dbReference type="InterPro" id="IPR002938">
    <property type="entry name" value="FAD-bd"/>
</dbReference>
<evidence type="ECO:0000256" key="2">
    <source>
        <dbReference type="ARBA" id="ARBA00023033"/>
    </source>
</evidence>
<evidence type="ECO:0000259" key="3">
    <source>
        <dbReference type="Pfam" id="PF01494"/>
    </source>
</evidence>
<organism evidence="4 5">
    <name type="scientific">Microbacterium pumilum</name>
    <dbReference type="NCBI Taxonomy" id="344165"/>
    <lineage>
        <taxon>Bacteria</taxon>
        <taxon>Bacillati</taxon>
        <taxon>Actinomycetota</taxon>
        <taxon>Actinomycetes</taxon>
        <taxon>Micrococcales</taxon>
        <taxon>Microbacteriaceae</taxon>
        <taxon>Microbacterium</taxon>
    </lineage>
</organism>
<keyword evidence="5" id="KW-1185">Reference proteome</keyword>
<dbReference type="SUPFAM" id="SSF51905">
    <property type="entry name" value="FAD/NAD(P)-binding domain"/>
    <property type="match status" value="1"/>
</dbReference>
<dbReference type="InterPro" id="IPR050493">
    <property type="entry name" value="FAD-dep_Monooxygenase_BioMet"/>
</dbReference>
<accession>A0ABP5EHF3</accession>
<keyword evidence="2 4" id="KW-0503">Monooxygenase</keyword>
<dbReference type="EMBL" id="BAAAOH010000001">
    <property type="protein sequence ID" value="GAA1996566.1"/>
    <property type="molecule type" value="Genomic_DNA"/>
</dbReference>
<comment type="caution">
    <text evidence="4">The sequence shown here is derived from an EMBL/GenBank/DDBJ whole genome shotgun (WGS) entry which is preliminary data.</text>
</comment>
<reference evidence="5" key="1">
    <citation type="journal article" date="2019" name="Int. J. Syst. Evol. Microbiol.">
        <title>The Global Catalogue of Microorganisms (GCM) 10K type strain sequencing project: providing services to taxonomists for standard genome sequencing and annotation.</title>
        <authorList>
            <consortium name="The Broad Institute Genomics Platform"/>
            <consortium name="The Broad Institute Genome Sequencing Center for Infectious Disease"/>
            <person name="Wu L."/>
            <person name="Ma J."/>
        </authorList>
    </citation>
    <scope>NUCLEOTIDE SEQUENCE [LARGE SCALE GENOMIC DNA]</scope>
    <source>
        <strain evidence="5">JCM 14902</strain>
    </source>
</reference>
<protein>
    <submittedName>
        <fullName evidence="4">FAD-dependent monooxygenase</fullName>
    </submittedName>
</protein>
<dbReference type="PANTHER" id="PTHR13789:SF309">
    <property type="entry name" value="PUTATIVE (AFU_ORTHOLOGUE AFUA_6G14510)-RELATED"/>
    <property type="match status" value="1"/>
</dbReference>
<dbReference type="InterPro" id="IPR036188">
    <property type="entry name" value="FAD/NAD-bd_sf"/>
</dbReference>
<proteinExistence type="predicted"/>